<proteinExistence type="predicted"/>
<dbReference type="GO" id="GO:0004077">
    <property type="term" value="F:biotin--[biotin carboxyl-carrier protein] ligase activity"/>
    <property type="evidence" value="ECO:0007669"/>
    <property type="project" value="UniProtKB-EC"/>
</dbReference>
<dbReference type="GO" id="GO:0005524">
    <property type="term" value="F:ATP binding"/>
    <property type="evidence" value="ECO:0007669"/>
    <property type="project" value="UniProtKB-KW"/>
</dbReference>
<gene>
    <name evidence="8" type="primary">birA</name>
    <name evidence="8" type="ORF">GCM10011335_30940</name>
</gene>
<dbReference type="AlphaFoldDB" id="A0A917DC65"/>
<dbReference type="GO" id="GO:0005737">
    <property type="term" value="C:cytoplasm"/>
    <property type="evidence" value="ECO:0007669"/>
    <property type="project" value="TreeGrafter"/>
</dbReference>
<evidence type="ECO:0000256" key="5">
    <source>
        <dbReference type="ARBA" id="ARBA00024227"/>
    </source>
</evidence>
<accession>A0A917DC65</accession>
<dbReference type="InterPro" id="IPR003142">
    <property type="entry name" value="BPL_C"/>
</dbReference>
<dbReference type="Pfam" id="PF03099">
    <property type="entry name" value="BPL_LplA_LipB"/>
    <property type="match status" value="1"/>
</dbReference>
<keyword evidence="3" id="KW-0067">ATP-binding</keyword>
<dbReference type="PANTHER" id="PTHR12835">
    <property type="entry name" value="BIOTIN PROTEIN LIGASE"/>
    <property type="match status" value="1"/>
</dbReference>
<sequence length="255" mass="26653">MKAPRLPRRHLALDEVGSTNSVALDAARAGDPGPLWVTAERQAAGRGRRARPWVSERGNLYASLLLIDAAALGDLQNLPLVAAVGVRNGLAALKGAGQLDINIKWPNDILVNGRKCVGILLESERLADGRFATVIGCGVNVENVPTETPYPVTGLRKEGLSAGVSDVFAALAGGVESALAVWQRGRNFAAIRQTWIDHAAGIGLPCTVRGTDAVLEGVFVDLDDTGRLILAEAGGTRRSISAGDLFLLGAPGDAR</sequence>
<dbReference type="EC" id="6.3.4.15" evidence="5"/>
<evidence type="ECO:0000259" key="7">
    <source>
        <dbReference type="PROSITE" id="PS51733"/>
    </source>
</evidence>
<reference evidence="8" key="2">
    <citation type="submission" date="2020-09" db="EMBL/GenBank/DDBJ databases">
        <authorList>
            <person name="Sun Q."/>
            <person name="Zhou Y."/>
        </authorList>
    </citation>
    <scope>NUCLEOTIDE SEQUENCE</scope>
    <source>
        <strain evidence="8">CGMCC 1.15493</strain>
    </source>
</reference>
<dbReference type="Pfam" id="PF02237">
    <property type="entry name" value="BPL_C"/>
    <property type="match status" value="1"/>
</dbReference>
<dbReference type="PANTHER" id="PTHR12835:SF5">
    <property type="entry name" value="BIOTIN--PROTEIN LIGASE"/>
    <property type="match status" value="1"/>
</dbReference>
<keyword evidence="9" id="KW-1185">Reference proteome</keyword>
<dbReference type="InterPro" id="IPR004408">
    <property type="entry name" value="Biotin_CoA_COase_ligase"/>
</dbReference>
<dbReference type="EMBL" id="BMJJ01000007">
    <property type="protein sequence ID" value="GGD25770.1"/>
    <property type="molecule type" value="Genomic_DNA"/>
</dbReference>
<feature type="domain" description="BPL/LPL catalytic" evidence="7">
    <location>
        <begin position="9"/>
        <end position="183"/>
    </location>
</feature>
<dbReference type="SUPFAM" id="SSF55681">
    <property type="entry name" value="Class II aaRS and biotin synthetases"/>
    <property type="match status" value="1"/>
</dbReference>
<evidence type="ECO:0000256" key="4">
    <source>
        <dbReference type="ARBA" id="ARBA00023267"/>
    </source>
</evidence>
<evidence type="ECO:0000256" key="3">
    <source>
        <dbReference type="ARBA" id="ARBA00022840"/>
    </source>
</evidence>
<protein>
    <recommendedName>
        <fullName evidence="5">biotin--[biotin carboxyl-carrier protein] ligase</fullName>
        <ecNumber evidence="5">6.3.4.15</ecNumber>
    </recommendedName>
</protein>
<evidence type="ECO:0000256" key="1">
    <source>
        <dbReference type="ARBA" id="ARBA00022598"/>
    </source>
</evidence>
<dbReference type="SUPFAM" id="SSF50037">
    <property type="entry name" value="C-terminal domain of transcriptional repressors"/>
    <property type="match status" value="1"/>
</dbReference>
<organism evidence="8 9">
    <name type="scientific">Aureimonas glaciei</name>
    <dbReference type="NCBI Taxonomy" id="1776957"/>
    <lineage>
        <taxon>Bacteria</taxon>
        <taxon>Pseudomonadati</taxon>
        <taxon>Pseudomonadota</taxon>
        <taxon>Alphaproteobacteria</taxon>
        <taxon>Hyphomicrobiales</taxon>
        <taxon>Aurantimonadaceae</taxon>
        <taxon>Aureimonas</taxon>
    </lineage>
</organism>
<evidence type="ECO:0000313" key="8">
    <source>
        <dbReference type="EMBL" id="GGD25770.1"/>
    </source>
</evidence>
<dbReference type="RefSeq" id="WP_188852265.1">
    <property type="nucleotide sequence ID" value="NZ_BMJJ01000007.1"/>
</dbReference>
<dbReference type="InterPro" id="IPR008988">
    <property type="entry name" value="Transcriptional_repressor_C"/>
</dbReference>
<dbReference type="CDD" id="cd16442">
    <property type="entry name" value="BPL"/>
    <property type="match status" value="1"/>
</dbReference>
<dbReference type="InterPro" id="IPR045864">
    <property type="entry name" value="aa-tRNA-synth_II/BPL/LPL"/>
</dbReference>
<evidence type="ECO:0000256" key="2">
    <source>
        <dbReference type="ARBA" id="ARBA00022741"/>
    </source>
</evidence>
<dbReference type="Proteomes" id="UP000613160">
    <property type="component" value="Unassembled WGS sequence"/>
</dbReference>
<reference evidence="8" key="1">
    <citation type="journal article" date="2014" name="Int. J. Syst. Evol. Microbiol.">
        <title>Complete genome sequence of Corynebacterium casei LMG S-19264T (=DSM 44701T), isolated from a smear-ripened cheese.</title>
        <authorList>
            <consortium name="US DOE Joint Genome Institute (JGI-PGF)"/>
            <person name="Walter F."/>
            <person name="Albersmeier A."/>
            <person name="Kalinowski J."/>
            <person name="Ruckert C."/>
        </authorList>
    </citation>
    <scope>NUCLEOTIDE SEQUENCE</scope>
    <source>
        <strain evidence="8">CGMCC 1.15493</strain>
    </source>
</reference>
<evidence type="ECO:0000313" key="9">
    <source>
        <dbReference type="Proteomes" id="UP000613160"/>
    </source>
</evidence>
<keyword evidence="2" id="KW-0547">Nucleotide-binding</keyword>
<evidence type="ECO:0000256" key="6">
    <source>
        <dbReference type="ARBA" id="ARBA00047846"/>
    </source>
</evidence>
<name>A0A917DC65_9HYPH</name>
<dbReference type="InterPro" id="IPR004143">
    <property type="entry name" value="BPL_LPL_catalytic"/>
</dbReference>
<dbReference type="Gene3D" id="2.30.30.100">
    <property type="match status" value="1"/>
</dbReference>
<comment type="catalytic activity">
    <reaction evidence="6">
        <text>biotin + L-lysyl-[protein] + ATP = N(6)-biotinyl-L-lysyl-[protein] + AMP + diphosphate + H(+)</text>
        <dbReference type="Rhea" id="RHEA:11756"/>
        <dbReference type="Rhea" id="RHEA-COMP:9752"/>
        <dbReference type="Rhea" id="RHEA-COMP:10505"/>
        <dbReference type="ChEBI" id="CHEBI:15378"/>
        <dbReference type="ChEBI" id="CHEBI:29969"/>
        <dbReference type="ChEBI" id="CHEBI:30616"/>
        <dbReference type="ChEBI" id="CHEBI:33019"/>
        <dbReference type="ChEBI" id="CHEBI:57586"/>
        <dbReference type="ChEBI" id="CHEBI:83144"/>
        <dbReference type="ChEBI" id="CHEBI:456215"/>
        <dbReference type="EC" id="6.3.4.15"/>
    </reaction>
</comment>
<dbReference type="PROSITE" id="PS51733">
    <property type="entry name" value="BPL_LPL_CATALYTIC"/>
    <property type="match status" value="1"/>
</dbReference>
<dbReference type="NCBIfam" id="TIGR00121">
    <property type="entry name" value="birA_ligase"/>
    <property type="match status" value="1"/>
</dbReference>
<dbReference type="Gene3D" id="3.30.930.10">
    <property type="entry name" value="Bira Bifunctional Protein, Domain 2"/>
    <property type="match status" value="1"/>
</dbReference>
<keyword evidence="1 8" id="KW-0436">Ligase</keyword>
<keyword evidence="4" id="KW-0092">Biotin</keyword>
<comment type="caution">
    <text evidence="8">The sequence shown here is derived from an EMBL/GenBank/DDBJ whole genome shotgun (WGS) entry which is preliminary data.</text>
</comment>